<gene>
    <name evidence="2" type="ORF">M513_07896</name>
    <name evidence="3" type="ORF">M514_07896</name>
</gene>
<accession>A0A085M250</accession>
<keyword evidence="4" id="KW-1185">Reference proteome</keyword>
<evidence type="ECO:0000313" key="2">
    <source>
        <dbReference type="EMBL" id="KFD51296.1"/>
    </source>
</evidence>
<dbReference type="EMBL" id="KL367564">
    <property type="protein sequence ID" value="KFD63912.1"/>
    <property type="molecule type" value="Genomic_DNA"/>
</dbReference>
<dbReference type="AlphaFoldDB" id="A0A085M250"/>
<dbReference type="Proteomes" id="UP000030764">
    <property type="component" value="Unassembled WGS sequence"/>
</dbReference>
<protein>
    <submittedName>
        <fullName evidence="2">Uncharacterized protein</fullName>
    </submittedName>
</protein>
<evidence type="ECO:0000256" key="1">
    <source>
        <dbReference type="SAM" id="MobiDB-lite"/>
    </source>
</evidence>
<name>A0A085M250_9BILA</name>
<feature type="compositionally biased region" description="Basic residues" evidence="1">
    <location>
        <begin position="22"/>
        <end position="45"/>
    </location>
</feature>
<sequence>MHDDMGVLQRQDGPVPADMLQRRGRGKPTKGKPKRTGKRRRKRITGKLWLPRSKAQRSSNIPLNVRSTSDRRSYAARACFSLRKIKEALYVRHEPFNGDKGVEVGFFWEQEFGFMCEGVCNGLFL</sequence>
<organism evidence="2 4">
    <name type="scientific">Trichuris suis</name>
    <name type="common">pig whipworm</name>
    <dbReference type="NCBI Taxonomy" id="68888"/>
    <lineage>
        <taxon>Eukaryota</taxon>
        <taxon>Metazoa</taxon>
        <taxon>Ecdysozoa</taxon>
        <taxon>Nematoda</taxon>
        <taxon>Enoplea</taxon>
        <taxon>Dorylaimia</taxon>
        <taxon>Trichinellida</taxon>
        <taxon>Trichuridae</taxon>
        <taxon>Trichuris</taxon>
    </lineage>
</organism>
<evidence type="ECO:0000313" key="3">
    <source>
        <dbReference type="EMBL" id="KFD63912.1"/>
    </source>
</evidence>
<dbReference type="EMBL" id="KL363241">
    <property type="protein sequence ID" value="KFD51296.1"/>
    <property type="molecule type" value="Genomic_DNA"/>
</dbReference>
<feature type="region of interest" description="Disordered" evidence="1">
    <location>
        <begin position="1"/>
        <end position="46"/>
    </location>
</feature>
<dbReference type="Proteomes" id="UP000030758">
    <property type="component" value="Unassembled WGS sequence"/>
</dbReference>
<evidence type="ECO:0000313" key="4">
    <source>
        <dbReference type="Proteomes" id="UP000030764"/>
    </source>
</evidence>
<proteinExistence type="predicted"/>
<reference evidence="2 4" key="1">
    <citation type="journal article" date="2014" name="Nat. Genet.">
        <title>Genome and transcriptome of the porcine whipworm Trichuris suis.</title>
        <authorList>
            <person name="Jex A.R."/>
            <person name="Nejsum P."/>
            <person name="Schwarz E.M."/>
            <person name="Hu L."/>
            <person name="Young N.D."/>
            <person name="Hall R.S."/>
            <person name="Korhonen P.K."/>
            <person name="Liao S."/>
            <person name="Thamsborg S."/>
            <person name="Xia J."/>
            <person name="Xu P."/>
            <person name="Wang S."/>
            <person name="Scheerlinck J.P."/>
            <person name="Hofmann A."/>
            <person name="Sternberg P.W."/>
            <person name="Wang J."/>
            <person name="Gasser R.B."/>
        </authorList>
    </citation>
    <scope>NUCLEOTIDE SEQUENCE [LARGE SCALE GENOMIC DNA]</scope>
    <source>
        <strain evidence="3">DCEP-RM93F</strain>
        <strain evidence="2">DCEP-RM93M</strain>
    </source>
</reference>